<dbReference type="InterPro" id="IPR051681">
    <property type="entry name" value="Ser/Thr_Kinases-Pseudokinases"/>
</dbReference>
<feature type="domain" description="Protein kinase" evidence="1">
    <location>
        <begin position="1"/>
        <end position="130"/>
    </location>
</feature>
<dbReference type="AlphaFoldDB" id="A0A9N9JBM2"/>
<dbReference type="InterPro" id="IPR000719">
    <property type="entry name" value="Prot_kinase_dom"/>
</dbReference>
<dbReference type="Gene3D" id="1.10.510.10">
    <property type="entry name" value="Transferase(Phosphotransferase) domain 1"/>
    <property type="match status" value="1"/>
</dbReference>
<dbReference type="GO" id="GO:0004674">
    <property type="term" value="F:protein serine/threonine kinase activity"/>
    <property type="evidence" value="ECO:0007669"/>
    <property type="project" value="TreeGrafter"/>
</dbReference>
<evidence type="ECO:0000259" key="1">
    <source>
        <dbReference type="PROSITE" id="PS50011"/>
    </source>
</evidence>
<dbReference type="SUPFAM" id="SSF56112">
    <property type="entry name" value="Protein kinase-like (PK-like)"/>
    <property type="match status" value="1"/>
</dbReference>
<gene>
    <name evidence="2" type="ORF">RFULGI_LOCUS14872</name>
</gene>
<evidence type="ECO:0000313" key="3">
    <source>
        <dbReference type="Proteomes" id="UP000789396"/>
    </source>
</evidence>
<sequence>HFQKMSTNDDWFQTAIDDYELKNIPFESFSRKKKKIGRDGFGDIYSVICESIPSIPEVIALKGVSVGDEDNEDNDQYYLVIEFADEGDLRGYLTKKKGNLKWEEKLNLAIQITEGITYIHNEHNIAHRDL</sequence>
<protein>
    <submittedName>
        <fullName evidence="2">4376_t:CDS:1</fullName>
    </submittedName>
</protein>
<reference evidence="2" key="1">
    <citation type="submission" date="2021-06" db="EMBL/GenBank/DDBJ databases">
        <authorList>
            <person name="Kallberg Y."/>
            <person name="Tangrot J."/>
            <person name="Rosling A."/>
        </authorList>
    </citation>
    <scope>NUCLEOTIDE SEQUENCE</scope>
    <source>
        <strain evidence="2">IN212</strain>
    </source>
</reference>
<dbReference type="PROSITE" id="PS50011">
    <property type="entry name" value="PROTEIN_KINASE_DOM"/>
    <property type="match status" value="1"/>
</dbReference>
<keyword evidence="3" id="KW-1185">Reference proteome</keyword>
<evidence type="ECO:0000313" key="2">
    <source>
        <dbReference type="EMBL" id="CAG8768387.1"/>
    </source>
</evidence>
<dbReference type="PANTHER" id="PTHR44329">
    <property type="entry name" value="SERINE/THREONINE-PROTEIN KINASE TNNI3K-RELATED"/>
    <property type="match status" value="1"/>
</dbReference>
<dbReference type="OrthoDB" id="10261027at2759"/>
<name>A0A9N9JBM2_9GLOM</name>
<proteinExistence type="predicted"/>
<dbReference type="InterPro" id="IPR011009">
    <property type="entry name" value="Kinase-like_dom_sf"/>
</dbReference>
<organism evidence="2 3">
    <name type="scientific">Racocetra fulgida</name>
    <dbReference type="NCBI Taxonomy" id="60492"/>
    <lineage>
        <taxon>Eukaryota</taxon>
        <taxon>Fungi</taxon>
        <taxon>Fungi incertae sedis</taxon>
        <taxon>Mucoromycota</taxon>
        <taxon>Glomeromycotina</taxon>
        <taxon>Glomeromycetes</taxon>
        <taxon>Diversisporales</taxon>
        <taxon>Gigasporaceae</taxon>
        <taxon>Racocetra</taxon>
    </lineage>
</organism>
<feature type="non-terminal residue" evidence="2">
    <location>
        <position position="130"/>
    </location>
</feature>
<dbReference type="EMBL" id="CAJVPZ010044925">
    <property type="protein sequence ID" value="CAG8768387.1"/>
    <property type="molecule type" value="Genomic_DNA"/>
</dbReference>
<feature type="non-terminal residue" evidence="2">
    <location>
        <position position="1"/>
    </location>
</feature>
<dbReference type="InterPro" id="IPR001245">
    <property type="entry name" value="Ser-Thr/Tyr_kinase_cat_dom"/>
</dbReference>
<dbReference type="GO" id="GO:0005524">
    <property type="term" value="F:ATP binding"/>
    <property type="evidence" value="ECO:0007669"/>
    <property type="project" value="InterPro"/>
</dbReference>
<dbReference type="Pfam" id="PF07714">
    <property type="entry name" value="PK_Tyr_Ser-Thr"/>
    <property type="match status" value="1"/>
</dbReference>
<comment type="caution">
    <text evidence="2">The sequence shown here is derived from an EMBL/GenBank/DDBJ whole genome shotgun (WGS) entry which is preliminary data.</text>
</comment>
<dbReference type="Proteomes" id="UP000789396">
    <property type="component" value="Unassembled WGS sequence"/>
</dbReference>
<accession>A0A9N9JBM2</accession>